<dbReference type="RefSeq" id="WP_189002032.1">
    <property type="nucleotide sequence ID" value="NZ_BMOD01000004.1"/>
</dbReference>
<accession>A0ABQ2CZ21</accession>
<evidence type="ECO:0000313" key="2">
    <source>
        <dbReference type="EMBL" id="GGJ30339.1"/>
    </source>
</evidence>
<dbReference type="InterPro" id="IPR023210">
    <property type="entry name" value="NADP_OxRdtase_dom"/>
</dbReference>
<protein>
    <submittedName>
        <fullName evidence="2">Aldo/keto reductase</fullName>
    </submittedName>
</protein>
<dbReference type="InterPro" id="IPR036812">
    <property type="entry name" value="NAD(P)_OxRdtase_dom_sf"/>
</dbReference>
<evidence type="ECO:0000313" key="3">
    <source>
        <dbReference type="Proteomes" id="UP000632222"/>
    </source>
</evidence>
<dbReference type="CDD" id="cd19095">
    <property type="entry name" value="AKR_PA4992-like"/>
    <property type="match status" value="1"/>
</dbReference>
<dbReference type="EMBL" id="BMOD01000004">
    <property type="protein sequence ID" value="GGJ30339.1"/>
    <property type="molecule type" value="Genomic_DNA"/>
</dbReference>
<keyword evidence="3" id="KW-1185">Reference proteome</keyword>
<dbReference type="Pfam" id="PF00248">
    <property type="entry name" value="Aldo_ket_red"/>
    <property type="match status" value="1"/>
</dbReference>
<gene>
    <name evidence="2" type="ORF">GCM10008938_15420</name>
</gene>
<dbReference type="PANTHER" id="PTHR43312">
    <property type="entry name" value="D-THREO-ALDOSE 1-DEHYDROGENASE"/>
    <property type="match status" value="1"/>
</dbReference>
<reference evidence="3" key="1">
    <citation type="journal article" date="2019" name="Int. J. Syst. Evol. Microbiol.">
        <title>The Global Catalogue of Microorganisms (GCM) 10K type strain sequencing project: providing services to taxonomists for standard genome sequencing and annotation.</title>
        <authorList>
            <consortium name="The Broad Institute Genomics Platform"/>
            <consortium name="The Broad Institute Genome Sequencing Center for Infectious Disease"/>
            <person name="Wu L."/>
            <person name="Ma J."/>
        </authorList>
    </citation>
    <scope>NUCLEOTIDE SEQUENCE [LARGE SCALE GENOMIC DNA]</scope>
    <source>
        <strain evidence="3">JCM 14370</strain>
    </source>
</reference>
<sequence length="291" mass="32869">MIYRDFGKSGFQVSALGFGAGHIGWDQLDENFVGSLINEVVNAGITLIDTARGYDLSEERIGRHLSWRRGDFILSTKGGYGVEGTADWSPENIHQGLNRALRTMRTDYIDIFHLHSCPLGTLQNERLLKALQEVKAQGKIRAVAYSGENEALQWAIDSDVFDSVQCSVNPFDQRVIPSLEHAHNRGMGVIAKRPLGNVPWIHSERPHGQYAEEYWLRMHAMGFTPPISWEDFTLRFTVFTPGVSSAIVGSRNLENIKRNIQTIAQGPLEDSLYQQMREVFQTHDQDWIGQV</sequence>
<dbReference type="InterPro" id="IPR053135">
    <property type="entry name" value="AKR2_Oxidoreductase"/>
</dbReference>
<comment type="caution">
    <text evidence="2">The sequence shown here is derived from an EMBL/GenBank/DDBJ whole genome shotgun (WGS) entry which is preliminary data.</text>
</comment>
<evidence type="ECO:0000259" key="1">
    <source>
        <dbReference type="Pfam" id="PF00248"/>
    </source>
</evidence>
<dbReference type="SUPFAM" id="SSF51430">
    <property type="entry name" value="NAD(P)-linked oxidoreductase"/>
    <property type="match status" value="1"/>
</dbReference>
<proteinExistence type="predicted"/>
<dbReference type="Gene3D" id="3.20.20.100">
    <property type="entry name" value="NADP-dependent oxidoreductase domain"/>
    <property type="match status" value="1"/>
</dbReference>
<name>A0ABQ2CZ21_9DEIO</name>
<feature type="domain" description="NADP-dependent oxidoreductase" evidence="1">
    <location>
        <begin position="16"/>
        <end position="279"/>
    </location>
</feature>
<dbReference type="Proteomes" id="UP000632222">
    <property type="component" value="Unassembled WGS sequence"/>
</dbReference>
<organism evidence="2 3">
    <name type="scientific">Deinococcus roseus</name>
    <dbReference type="NCBI Taxonomy" id="392414"/>
    <lineage>
        <taxon>Bacteria</taxon>
        <taxon>Thermotogati</taxon>
        <taxon>Deinococcota</taxon>
        <taxon>Deinococci</taxon>
        <taxon>Deinococcales</taxon>
        <taxon>Deinococcaceae</taxon>
        <taxon>Deinococcus</taxon>
    </lineage>
</organism>
<dbReference type="PANTHER" id="PTHR43312:SF1">
    <property type="entry name" value="NADP-DEPENDENT OXIDOREDUCTASE DOMAIN-CONTAINING PROTEIN"/>
    <property type="match status" value="1"/>
</dbReference>